<dbReference type="Gene3D" id="3.40.395.10">
    <property type="entry name" value="Adenoviral Proteinase, Chain A"/>
    <property type="match status" value="1"/>
</dbReference>
<organism evidence="1 2">
    <name type="scientific">Vigna unguiculata</name>
    <name type="common">Cowpea</name>
    <dbReference type="NCBI Taxonomy" id="3917"/>
    <lineage>
        <taxon>Eukaryota</taxon>
        <taxon>Viridiplantae</taxon>
        <taxon>Streptophyta</taxon>
        <taxon>Embryophyta</taxon>
        <taxon>Tracheophyta</taxon>
        <taxon>Spermatophyta</taxon>
        <taxon>Magnoliopsida</taxon>
        <taxon>eudicotyledons</taxon>
        <taxon>Gunneridae</taxon>
        <taxon>Pentapetalae</taxon>
        <taxon>rosids</taxon>
        <taxon>fabids</taxon>
        <taxon>Fabales</taxon>
        <taxon>Fabaceae</taxon>
        <taxon>Papilionoideae</taxon>
        <taxon>50 kb inversion clade</taxon>
        <taxon>NPAAA clade</taxon>
        <taxon>indigoferoid/millettioid clade</taxon>
        <taxon>Phaseoleae</taxon>
        <taxon>Vigna</taxon>
    </lineage>
</organism>
<proteinExistence type="predicted"/>
<sequence>MKKETYINMECKILYHTETAKDCWFIFACECTNIQPNVIHSNLEGAIHKIAIEKGVLKRQFHLLDIGIHTITKKDKPLLLGSPIVVKDLACQINVQNVEHLFWLFLNDKKQLKPTYEVHIEDVPEQPNLHDCGIMVLKYLEIWDDVKRFNGKSMSTYTDEDLQ</sequence>
<dbReference type="EMBL" id="CP039347">
    <property type="protein sequence ID" value="QCD86324.1"/>
    <property type="molecule type" value="Genomic_DNA"/>
</dbReference>
<evidence type="ECO:0000313" key="2">
    <source>
        <dbReference type="Proteomes" id="UP000501690"/>
    </source>
</evidence>
<dbReference type="GO" id="GO:0008233">
    <property type="term" value="F:peptidase activity"/>
    <property type="evidence" value="ECO:0007669"/>
    <property type="project" value="UniProtKB-KW"/>
</dbReference>
<reference evidence="1 2" key="1">
    <citation type="submission" date="2019-04" db="EMBL/GenBank/DDBJ databases">
        <title>An improved genome assembly and genetic linkage map for asparagus bean, Vigna unguiculata ssp. sesquipedialis.</title>
        <authorList>
            <person name="Xia Q."/>
            <person name="Zhang R."/>
            <person name="Dong Y."/>
        </authorList>
    </citation>
    <scope>NUCLEOTIDE SEQUENCE [LARGE SCALE GENOMIC DNA]</scope>
    <source>
        <tissue evidence="1">Leaf</tissue>
    </source>
</reference>
<dbReference type="SUPFAM" id="SSF54001">
    <property type="entry name" value="Cysteine proteinases"/>
    <property type="match status" value="1"/>
</dbReference>
<evidence type="ECO:0000313" key="1">
    <source>
        <dbReference type="EMBL" id="QCD86324.1"/>
    </source>
</evidence>
<dbReference type="InterPro" id="IPR038765">
    <property type="entry name" value="Papain-like_cys_pep_sf"/>
</dbReference>
<dbReference type="GO" id="GO:0006508">
    <property type="term" value="P:proteolysis"/>
    <property type="evidence" value="ECO:0007669"/>
    <property type="project" value="UniProtKB-KW"/>
</dbReference>
<gene>
    <name evidence="1" type="ORF">DEO72_LG3g845</name>
</gene>
<keyword evidence="1" id="KW-0645">Protease</keyword>
<keyword evidence="1" id="KW-0378">Hydrolase</keyword>
<accession>A0A4D6LDI6</accession>
<dbReference type="Proteomes" id="UP000501690">
    <property type="component" value="Linkage Group LG3"/>
</dbReference>
<protein>
    <submittedName>
        <fullName evidence="1">Ulp1 protease family</fullName>
    </submittedName>
</protein>
<keyword evidence="2" id="KW-1185">Reference proteome</keyword>
<dbReference type="AlphaFoldDB" id="A0A4D6LDI6"/>
<name>A0A4D6LDI6_VIGUN</name>